<dbReference type="AlphaFoldDB" id="A0A918GBM3"/>
<sequence>MHLDVADLRRNPKAPQYGRHGAVFVRYGKSSKGSQPERRTIFTVPEMDWTVDVLDHYLAEVRPRFGAWSAGLAPCSLLFAVVAGVVYGLRAHCGSSMLQTAIWQGVRVTASAAALGQAFLVLYGM</sequence>
<comment type="caution">
    <text evidence="2">The sequence shown here is derived from an EMBL/GenBank/DDBJ whole genome shotgun (WGS) entry which is preliminary data.</text>
</comment>
<protein>
    <submittedName>
        <fullName evidence="2">Uncharacterized protein</fullName>
    </submittedName>
</protein>
<organism evidence="2 3">
    <name type="scientific">Streptomyces humidus</name>
    <dbReference type="NCBI Taxonomy" id="52259"/>
    <lineage>
        <taxon>Bacteria</taxon>
        <taxon>Bacillati</taxon>
        <taxon>Actinomycetota</taxon>
        <taxon>Actinomycetes</taxon>
        <taxon>Kitasatosporales</taxon>
        <taxon>Streptomycetaceae</taxon>
        <taxon>Streptomyces</taxon>
    </lineage>
</organism>
<reference evidence="2" key="2">
    <citation type="submission" date="2020-09" db="EMBL/GenBank/DDBJ databases">
        <authorList>
            <person name="Sun Q."/>
            <person name="Ohkuma M."/>
        </authorList>
    </citation>
    <scope>NUCLEOTIDE SEQUENCE</scope>
    <source>
        <strain evidence="2">JCM 4386</strain>
    </source>
</reference>
<feature type="transmembrane region" description="Helical" evidence="1">
    <location>
        <begin position="65"/>
        <end position="89"/>
    </location>
</feature>
<proteinExistence type="predicted"/>
<dbReference type="Proteomes" id="UP000606194">
    <property type="component" value="Unassembled WGS sequence"/>
</dbReference>
<gene>
    <name evidence="2" type="ORF">GCM10010269_78150</name>
</gene>
<evidence type="ECO:0000313" key="2">
    <source>
        <dbReference type="EMBL" id="GGS27893.1"/>
    </source>
</evidence>
<evidence type="ECO:0000313" key="3">
    <source>
        <dbReference type="Proteomes" id="UP000606194"/>
    </source>
</evidence>
<feature type="transmembrane region" description="Helical" evidence="1">
    <location>
        <begin position="101"/>
        <end position="123"/>
    </location>
</feature>
<keyword evidence="1" id="KW-1133">Transmembrane helix</keyword>
<accession>A0A918GBM3</accession>
<keyword evidence="3" id="KW-1185">Reference proteome</keyword>
<keyword evidence="1" id="KW-0472">Membrane</keyword>
<reference evidence="2" key="1">
    <citation type="journal article" date="2014" name="Int. J. Syst. Evol. Microbiol.">
        <title>Complete genome sequence of Corynebacterium casei LMG S-19264T (=DSM 44701T), isolated from a smear-ripened cheese.</title>
        <authorList>
            <consortium name="US DOE Joint Genome Institute (JGI-PGF)"/>
            <person name="Walter F."/>
            <person name="Albersmeier A."/>
            <person name="Kalinowski J."/>
            <person name="Ruckert C."/>
        </authorList>
    </citation>
    <scope>NUCLEOTIDE SEQUENCE</scope>
    <source>
        <strain evidence="2">JCM 4386</strain>
    </source>
</reference>
<dbReference type="EMBL" id="BMTL01000053">
    <property type="protein sequence ID" value="GGS27893.1"/>
    <property type="molecule type" value="Genomic_DNA"/>
</dbReference>
<name>A0A918GBM3_9ACTN</name>
<evidence type="ECO:0000256" key="1">
    <source>
        <dbReference type="SAM" id="Phobius"/>
    </source>
</evidence>
<keyword evidence="1" id="KW-0812">Transmembrane</keyword>